<dbReference type="PANTHER" id="PTHR30006">
    <property type="entry name" value="THIAMINE-BINDING PERIPLASMIC PROTEIN-RELATED"/>
    <property type="match status" value="1"/>
</dbReference>
<evidence type="ECO:0000313" key="8">
    <source>
        <dbReference type="Proteomes" id="UP000268652"/>
    </source>
</evidence>
<keyword evidence="3 5" id="KW-0732">Signal</keyword>
<feature type="chain" id="PRO_5038851849" evidence="5">
    <location>
        <begin position="39"/>
        <end position="368"/>
    </location>
</feature>
<dbReference type="SUPFAM" id="SSF53850">
    <property type="entry name" value="Periplasmic binding protein-like II"/>
    <property type="match status" value="1"/>
</dbReference>
<dbReference type="Proteomes" id="UP000275024">
    <property type="component" value="Unassembled WGS sequence"/>
</dbReference>
<dbReference type="EMBL" id="RBDY01000001">
    <property type="protein sequence ID" value="RKN27407.1"/>
    <property type="molecule type" value="Genomic_DNA"/>
</dbReference>
<feature type="binding site" evidence="4">
    <location>
        <position position="254"/>
    </location>
    <ligand>
        <name>Fe cation</name>
        <dbReference type="ChEBI" id="CHEBI:24875"/>
    </ligand>
</feature>
<keyword evidence="2" id="KW-0813">Transport</keyword>
<dbReference type="RefSeq" id="WP_120694775.1">
    <property type="nucleotide sequence ID" value="NZ_RBDX01000001.1"/>
</dbReference>
<dbReference type="CDD" id="cd13543">
    <property type="entry name" value="PBP2_Fbp"/>
    <property type="match status" value="1"/>
</dbReference>
<keyword evidence="4" id="KW-0479">Metal-binding</keyword>
<feature type="binding site" evidence="4">
    <location>
        <position position="253"/>
    </location>
    <ligand>
        <name>Fe cation</name>
        <dbReference type="ChEBI" id="CHEBI:24875"/>
    </ligand>
</feature>
<evidence type="ECO:0000313" key="6">
    <source>
        <dbReference type="EMBL" id="RKN12828.1"/>
    </source>
</evidence>
<evidence type="ECO:0000313" key="9">
    <source>
        <dbReference type="Proteomes" id="UP000275024"/>
    </source>
</evidence>
<organism evidence="6 9">
    <name type="scientific">Streptomyces radicis</name>
    <dbReference type="NCBI Taxonomy" id="1750517"/>
    <lineage>
        <taxon>Bacteria</taxon>
        <taxon>Bacillati</taxon>
        <taxon>Actinomycetota</taxon>
        <taxon>Actinomycetes</taxon>
        <taxon>Kitasatosporales</taxon>
        <taxon>Streptomycetaceae</taxon>
        <taxon>Streptomyces</taxon>
    </lineage>
</organism>
<keyword evidence="4" id="KW-0408">Iron</keyword>
<evidence type="ECO:0000313" key="7">
    <source>
        <dbReference type="EMBL" id="RKN27407.1"/>
    </source>
</evidence>
<dbReference type="GO" id="GO:0006826">
    <property type="term" value="P:iron ion transport"/>
    <property type="evidence" value="ECO:0007669"/>
    <property type="project" value="UniProtKB-KW"/>
</dbReference>
<reference evidence="8 9" key="1">
    <citation type="submission" date="2018-09" db="EMBL/GenBank/DDBJ databases">
        <title>Streptomyces sp. nov. DS1-2, an endophytic actinomycete isolated from roots of Dendrobium scabrilingue.</title>
        <authorList>
            <person name="Kuncharoen N."/>
            <person name="Kudo T."/>
            <person name="Ohkuma M."/>
            <person name="Yuki M."/>
            <person name="Tanasupawat S."/>
        </authorList>
    </citation>
    <scope>NUCLEOTIDE SEQUENCE [LARGE SCALE GENOMIC DNA]</scope>
    <source>
        <strain evidence="6 9">AZ1-7</strain>
        <strain evidence="7 8">DS1-2</strain>
    </source>
</reference>
<gene>
    <name evidence="7" type="ORF">D7318_00360</name>
    <name evidence="6" type="ORF">D7319_02535</name>
</gene>
<name>A0A3A9WIH6_9ACTN</name>
<keyword evidence="2" id="KW-0410">Iron transport</keyword>
<accession>A0A3A9WIH6</accession>
<dbReference type="GO" id="GO:0030288">
    <property type="term" value="C:outer membrane-bounded periplasmic space"/>
    <property type="evidence" value="ECO:0007669"/>
    <property type="project" value="TreeGrafter"/>
</dbReference>
<dbReference type="Pfam" id="PF13343">
    <property type="entry name" value="SBP_bac_6"/>
    <property type="match status" value="1"/>
</dbReference>
<evidence type="ECO:0000256" key="2">
    <source>
        <dbReference type="ARBA" id="ARBA00022496"/>
    </source>
</evidence>
<feature type="signal peptide" evidence="5">
    <location>
        <begin position="1"/>
        <end position="38"/>
    </location>
</feature>
<keyword evidence="2" id="KW-0406">Ion transport</keyword>
<sequence length="368" mass="39136">MSSLSRSPHPWRGHRRASWRRLTFALAGLGLVVPLATACGGDDEGPDEAGGEGTSDASQELVIYSGRNEELIDPLLERLEEATGTTVTVRYGDSAELAAQILEEGERTNAGLFLSQDAGALGALAEAGLLTELPREALDQVEPTFRAEDGSWVGVSGRARIVAYAPEQVGEDELPQELADLTDPRWSGEVGYAPTNASFQSFVTAMRVLEGEDATRRWLEDLRANDAQAFDGNGPILDAVNSGELAFGLINHYYVYELAAEVGEDEVSVGTHYLPGGGPGSLVNVAGVGITAYGGQEAAAQEAVDFLLSEEAQTYFAEETFEYPLAAGVTSPVEELPSLESLEVPDIDLSDLATLQETLTLLQDVGMV</sequence>
<evidence type="ECO:0000256" key="5">
    <source>
        <dbReference type="SAM" id="SignalP"/>
    </source>
</evidence>
<dbReference type="PANTHER" id="PTHR30006:SF15">
    <property type="entry name" value="IRON-UTILIZATION PERIPLASMIC PROTEIN"/>
    <property type="match status" value="1"/>
</dbReference>
<evidence type="ECO:0000256" key="3">
    <source>
        <dbReference type="ARBA" id="ARBA00022729"/>
    </source>
</evidence>
<comment type="similarity">
    <text evidence="1">Belongs to the bacterial solute-binding protein 1 family.</text>
</comment>
<evidence type="ECO:0000256" key="4">
    <source>
        <dbReference type="PIRSR" id="PIRSR002825-1"/>
    </source>
</evidence>
<dbReference type="AlphaFoldDB" id="A0A3A9WIH6"/>
<dbReference type="InterPro" id="IPR026045">
    <property type="entry name" value="Ferric-bd"/>
</dbReference>
<proteinExistence type="inferred from homology"/>
<dbReference type="Gene3D" id="3.40.190.10">
    <property type="entry name" value="Periplasmic binding protein-like II"/>
    <property type="match status" value="2"/>
</dbReference>
<dbReference type="PIRSF" id="PIRSF002825">
    <property type="entry name" value="CfbpA"/>
    <property type="match status" value="1"/>
</dbReference>
<dbReference type="GO" id="GO:0046872">
    <property type="term" value="F:metal ion binding"/>
    <property type="evidence" value="ECO:0007669"/>
    <property type="project" value="UniProtKB-KW"/>
</dbReference>
<protein>
    <submittedName>
        <fullName evidence="6">Iron ABC transporter substrate-binding protein</fullName>
    </submittedName>
</protein>
<dbReference type="EMBL" id="RBDX01000001">
    <property type="protein sequence ID" value="RKN12828.1"/>
    <property type="molecule type" value="Genomic_DNA"/>
</dbReference>
<dbReference type="OrthoDB" id="9769567at2"/>
<dbReference type="Proteomes" id="UP000268652">
    <property type="component" value="Unassembled WGS sequence"/>
</dbReference>
<evidence type="ECO:0000256" key="1">
    <source>
        <dbReference type="ARBA" id="ARBA00008520"/>
    </source>
</evidence>
<comment type="caution">
    <text evidence="6">The sequence shown here is derived from an EMBL/GenBank/DDBJ whole genome shotgun (WGS) entry which is preliminary data.</text>
</comment>
<keyword evidence="8" id="KW-1185">Reference proteome</keyword>